<dbReference type="Proteomes" id="UP001198806">
    <property type="component" value="Unassembled WGS sequence"/>
</dbReference>
<name>A0A6I2MZZ6_PARDI</name>
<reference evidence="1" key="2">
    <citation type="submission" date="2021-10" db="EMBL/GenBank/DDBJ databases">
        <title>Collection of gut derived symbiotic bacterial strains cultured from healthy donors.</title>
        <authorList>
            <person name="Lin H."/>
            <person name="Littmann E."/>
            <person name="Kohout C."/>
            <person name="Pamer E.G."/>
        </authorList>
    </citation>
    <scope>NUCLEOTIDE SEQUENCE</scope>
    <source>
        <strain evidence="1">DFI.2.94</strain>
    </source>
</reference>
<proteinExistence type="predicted"/>
<dbReference type="Proteomes" id="UP001221009">
    <property type="component" value="Chromosome"/>
</dbReference>
<reference evidence="2" key="3">
    <citation type="submission" date="2023-01" db="EMBL/GenBank/DDBJ databases">
        <title>Human gut microbiome strain richness.</title>
        <authorList>
            <person name="Chen-Liaw A."/>
        </authorList>
    </citation>
    <scope>NUCLEOTIDE SEQUENCE</scope>
    <source>
        <strain evidence="2">D35st1_E5_D35t1_190705</strain>
    </source>
</reference>
<evidence type="ECO:0000313" key="2">
    <source>
        <dbReference type="EMBL" id="MDB9138908.1"/>
    </source>
</evidence>
<dbReference type="EMBL" id="CP120353">
    <property type="protein sequence ID" value="WET66695.1"/>
    <property type="molecule type" value="Genomic_DNA"/>
</dbReference>
<dbReference type="EMBL" id="WKLT01000009">
    <property type="protein sequence ID" value="MRY58502.1"/>
    <property type="molecule type" value="Genomic_DNA"/>
</dbReference>
<evidence type="ECO:0000313" key="5">
    <source>
        <dbReference type="Proteomes" id="UP000463337"/>
    </source>
</evidence>
<dbReference type="AlphaFoldDB" id="A0A6I2MZZ6"/>
<dbReference type="EMBL" id="JAQMPX010000072">
    <property type="protein sequence ID" value="MDB9138908.1"/>
    <property type="molecule type" value="Genomic_DNA"/>
</dbReference>
<evidence type="ECO:0000313" key="1">
    <source>
        <dbReference type="EMBL" id="MCB6518484.1"/>
    </source>
</evidence>
<reference evidence="4" key="4">
    <citation type="submission" date="2023-03" db="EMBL/GenBank/DDBJ databases">
        <title>Parabacteroides distasonis, a bacteria resistant against UC.</title>
        <authorList>
            <person name="Dai W."/>
        </authorList>
    </citation>
    <scope>NUCLEOTIDE SEQUENCE</scope>
    <source>
        <strain evidence="4">F1-28</strain>
    </source>
</reference>
<organism evidence="3 5">
    <name type="scientific">Parabacteroides distasonis</name>
    <dbReference type="NCBI Taxonomy" id="823"/>
    <lineage>
        <taxon>Bacteria</taxon>
        <taxon>Pseudomonadati</taxon>
        <taxon>Bacteroidota</taxon>
        <taxon>Bacteroidia</taxon>
        <taxon>Bacteroidales</taxon>
        <taxon>Tannerellaceae</taxon>
        <taxon>Parabacteroides</taxon>
    </lineage>
</organism>
<dbReference type="Proteomes" id="UP000463337">
    <property type="component" value="Unassembled WGS sequence"/>
</dbReference>
<evidence type="ECO:0000313" key="4">
    <source>
        <dbReference type="EMBL" id="WET66695.1"/>
    </source>
</evidence>
<reference evidence="3 5" key="1">
    <citation type="journal article" date="2019" name="Nat. Med.">
        <title>A library of human gut bacterial isolates paired with longitudinal multiomics data enables mechanistic microbiome research.</title>
        <authorList>
            <person name="Poyet M."/>
            <person name="Groussin M."/>
            <person name="Gibbons S.M."/>
            <person name="Avila-Pacheco J."/>
            <person name="Jiang X."/>
            <person name="Kearney S.M."/>
            <person name="Perrotta A.R."/>
            <person name="Berdy B."/>
            <person name="Zhao S."/>
            <person name="Lieberman T.D."/>
            <person name="Swanson P.K."/>
            <person name="Smith M."/>
            <person name="Roesemann S."/>
            <person name="Alexander J.E."/>
            <person name="Rich S.A."/>
            <person name="Livny J."/>
            <person name="Vlamakis H."/>
            <person name="Clish C."/>
            <person name="Bullock K."/>
            <person name="Deik A."/>
            <person name="Scott J."/>
            <person name="Pierce K.A."/>
            <person name="Xavier R.J."/>
            <person name="Alm E.J."/>
        </authorList>
    </citation>
    <scope>NUCLEOTIDE SEQUENCE [LARGE SCALE GENOMIC DNA]</scope>
    <source>
        <strain evidence="3 5">BIOML-A41</strain>
    </source>
</reference>
<evidence type="ECO:0000313" key="3">
    <source>
        <dbReference type="EMBL" id="MRY58502.1"/>
    </source>
</evidence>
<accession>A0A6I2MZZ6</accession>
<dbReference type="Proteomes" id="UP001211522">
    <property type="component" value="Unassembled WGS sequence"/>
</dbReference>
<dbReference type="EMBL" id="JAJCNI010000013">
    <property type="protein sequence ID" value="MCB6518484.1"/>
    <property type="molecule type" value="Genomic_DNA"/>
</dbReference>
<gene>
    <name evidence="3" type="ORF">GKD59_11405</name>
    <name evidence="1" type="ORF">LI194_11810</name>
    <name evidence="4" type="ORF">P2T59_05255</name>
    <name evidence="2" type="ORF">PN612_10345</name>
</gene>
<protein>
    <submittedName>
        <fullName evidence="3">Uncharacterized protein</fullName>
    </submittedName>
</protein>
<dbReference type="RefSeq" id="WP_008772202.1">
    <property type="nucleotide sequence ID" value="NZ_AP019729.1"/>
</dbReference>
<sequence>MRNTFLTVPIVSALGLTLNESASDAMVGGAVTQNDKFQVKHGDYS</sequence>